<gene>
    <name evidence="2" type="ORF">KEBURONENSIS_00565</name>
    <name evidence="1" type="ORF">KEBURONENSIS_00743</name>
</gene>
<reference evidence="1" key="1">
    <citation type="submission" date="2017-05" db="EMBL/GenBank/DDBJ databases">
        <authorList>
            <person name="Song R."/>
            <person name="Chenine A.L."/>
            <person name="Ruprecht R.M."/>
        </authorList>
    </citation>
    <scope>NUCLEOTIDE SEQUENCE</scope>
    <source>
        <strain evidence="1">Kingella_eburonensis</strain>
    </source>
</reference>
<name>A0A238HIS1_9NEIS</name>
<proteinExistence type="predicted"/>
<evidence type="ECO:0000313" key="1">
    <source>
        <dbReference type="EMBL" id="SMQ13690.1"/>
    </source>
</evidence>
<evidence type="ECO:0000313" key="3">
    <source>
        <dbReference type="Proteomes" id="UP000215450"/>
    </source>
</evidence>
<dbReference type="EMBL" id="FXUV01000096">
    <property type="protein sequence ID" value="SMQ13690.1"/>
    <property type="molecule type" value="Genomic_DNA"/>
</dbReference>
<evidence type="ECO:0000313" key="2">
    <source>
        <dbReference type="EMBL" id="SNB83488.1"/>
    </source>
</evidence>
<dbReference type="Proteomes" id="UP000215450">
    <property type="component" value="Unassembled WGS sequence"/>
</dbReference>
<sequence>MKIVFLDQAGLRSEPLKFNFPHEYIEYPLT</sequence>
<accession>A0A238HIS1</accession>
<reference evidence="2 3" key="2">
    <citation type="submission" date="2017-06" db="EMBL/GenBank/DDBJ databases">
        <authorList>
            <person name="Kim H.J."/>
            <person name="Triplett B.A."/>
        </authorList>
    </citation>
    <scope>NUCLEOTIDE SEQUENCE [LARGE SCALE GENOMIC DNA]</scope>
    <source>
        <strain evidence="2">Kingella_eburonensis</strain>
    </source>
</reference>
<organism evidence="1">
    <name type="scientific">Kingella negevensis</name>
    <dbReference type="NCBI Taxonomy" id="1522312"/>
    <lineage>
        <taxon>Bacteria</taxon>
        <taxon>Pseudomonadati</taxon>
        <taxon>Pseudomonadota</taxon>
        <taxon>Betaproteobacteria</taxon>
        <taxon>Neisseriales</taxon>
        <taxon>Neisseriaceae</taxon>
        <taxon>Kingella</taxon>
    </lineage>
</organism>
<dbReference type="STRING" id="1522312.GCA_900177895_00109"/>
<keyword evidence="3" id="KW-1185">Reference proteome</keyword>
<protein>
    <submittedName>
        <fullName evidence="1">Uncharacterized protein</fullName>
    </submittedName>
</protein>
<dbReference type="AlphaFoldDB" id="A0A238HIS1"/>
<dbReference type="EMBL" id="FXUV02000076">
    <property type="protein sequence ID" value="SNB83488.1"/>
    <property type="molecule type" value="Genomic_DNA"/>
</dbReference>